<keyword evidence="3" id="KW-1185">Reference proteome</keyword>
<reference evidence="2 3" key="1">
    <citation type="journal article" date="2018" name="IMA Fungus">
        <title>IMA Genome-F 9: Draft genome sequence of Annulohypoxylon stygium, Aspergillus mulundensis, Berkeleyomyces basicola (syn. Thielaviopsis basicola), Ceratocystis smalleyi, two Cercospora beticola strains, Coleophoma cylindrospora, Fusarium fracticaudum, Phialophora cf. hyalina, and Morchella septimelata.</title>
        <authorList>
            <person name="Wingfield B.D."/>
            <person name="Bills G.F."/>
            <person name="Dong Y."/>
            <person name="Huang W."/>
            <person name="Nel W.J."/>
            <person name="Swalarsk-Parry B.S."/>
            <person name="Vaghefi N."/>
            <person name="Wilken P.M."/>
            <person name="An Z."/>
            <person name="de Beer Z.W."/>
            <person name="De Vos L."/>
            <person name="Chen L."/>
            <person name="Duong T.A."/>
            <person name="Gao Y."/>
            <person name="Hammerbacher A."/>
            <person name="Kikkert J.R."/>
            <person name="Li Y."/>
            <person name="Li H."/>
            <person name="Li K."/>
            <person name="Li Q."/>
            <person name="Liu X."/>
            <person name="Ma X."/>
            <person name="Naidoo K."/>
            <person name="Pethybridge S.J."/>
            <person name="Sun J."/>
            <person name="Steenkamp E.T."/>
            <person name="van der Nest M.A."/>
            <person name="van Wyk S."/>
            <person name="Wingfield M.J."/>
            <person name="Xiong C."/>
            <person name="Yue Q."/>
            <person name="Zhang X."/>
        </authorList>
    </citation>
    <scope>NUCLEOTIDE SEQUENCE [LARGE SCALE GENOMIC DNA]</scope>
    <source>
        <strain evidence="2 3">BP5796</strain>
    </source>
</reference>
<feature type="transmembrane region" description="Helical" evidence="1">
    <location>
        <begin position="28"/>
        <end position="55"/>
    </location>
</feature>
<feature type="transmembrane region" description="Helical" evidence="1">
    <location>
        <begin position="129"/>
        <end position="148"/>
    </location>
</feature>
<proteinExistence type="predicted"/>
<dbReference type="OrthoDB" id="3552865at2759"/>
<comment type="caution">
    <text evidence="2">The sequence shown here is derived from an EMBL/GenBank/DDBJ whole genome shotgun (WGS) entry which is preliminary data.</text>
</comment>
<feature type="transmembrane region" description="Helical" evidence="1">
    <location>
        <begin position="191"/>
        <end position="217"/>
    </location>
</feature>
<evidence type="ECO:0000256" key="1">
    <source>
        <dbReference type="SAM" id="Phobius"/>
    </source>
</evidence>
<protein>
    <submittedName>
        <fullName evidence="2">Uncharacterized protein</fullName>
    </submittedName>
</protein>
<evidence type="ECO:0000313" key="3">
    <source>
        <dbReference type="Proteomes" id="UP000256328"/>
    </source>
</evidence>
<dbReference type="EMBL" id="PDLN01000014">
    <property type="protein sequence ID" value="RDW66592.1"/>
    <property type="molecule type" value="Genomic_DNA"/>
</dbReference>
<sequence>MGPPKLLFSVTKRHSSPDKRQQCKKRQVVPGCLIQTFSILSGVLWLVAASIIVVINFKVSGKCKSNLSHVGQILKAQQLAKMDSNALGVLQLVAKALEIWFVAIEASLVFILVKTVARRTLRPALPLRYIFIHSTLGQFLALGTLLFSDPLEMRFKRPLKQIRRKQSRQDEGLLQKSKDKKSNWLWHRSRLYLSSIFIVLGSITCSLMGPATAILVLPNLQWTEINKNTRSPPMWLDSLQAGQPPHDILVPGCEPSNVTSGNFSCLLGYYRAFINSLAATAIPTGVQAMPHPISFPPQKSLNVIPILQEGNVTLRPNDSLWFLYT</sequence>
<organism evidence="2 3">
    <name type="scientific">Coleophoma crateriformis</name>
    <dbReference type="NCBI Taxonomy" id="565419"/>
    <lineage>
        <taxon>Eukaryota</taxon>
        <taxon>Fungi</taxon>
        <taxon>Dikarya</taxon>
        <taxon>Ascomycota</taxon>
        <taxon>Pezizomycotina</taxon>
        <taxon>Leotiomycetes</taxon>
        <taxon>Helotiales</taxon>
        <taxon>Dermateaceae</taxon>
        <taxon>Coleophoma</taxon>
    </lineage>
</organism>
<accession>A0A3D8QXS1</accession>
<keyword evidence="1" id="KW-0472">Membrane</keyword>
<feature type="transmembrane region" description="Helical" evidence="1">
    <location>
        <begin position="99"/>
        <end position="117"/>
    </location>
</feature>
<name>A0A3D8QXS1_9HELO</name>
<keyword evidence="1" id="KW-1133">Transmembrane helix</keyword>
<dbReference type="AlphaFoldDB" id="A0A3D8QXS1"/>
<dbReference type="Proteomes" id="UP000256328">
    <property type="component" value="Unassembled WGS sequence"/>
</dbReference>
<gene>
    <name evidence="2" type="ORF">BP5796_09341</name>
</gene>
<keyword evidence="1" id="KW-0812">Transmembrane</keyword>
<evidence type="ECO:0000313" key="2">
    <source>
        <dbReference type="EMBL" id="RDW66592.1"/>
    </source>
</evidence>